<feature type="transmembrane region" description="Helical" evidence="1">
    <location>
        <begin position="511"/>
        <end position="532"/>
    </location>
</feature>
<reference evidence="4" key="1">
    <citation type="journal article" date="2015" name="BMC Genomics">
        <title>Genomic and transcriptomic analysis of the endophytic fungus Pestalotiopsis fici reveals its lifestyle and high potential for synthesis of natural products.</title>
        <authorList>
            <person name="Wang X."/>
            <person name="Zhang X."/>
            <person name="Liu L."/>
            <person name="Xiang M."/>
            <person name="Wang W."/>
            <person name="Sun X."/>
            <person name="Che Y."/>
            <person name="Guo L."/>
            <person name="Liu G."/>
            <person name="Guo L."/>
            <person name="Wang C."/>
            <person name="Yin W.B."/>
            <person name="Stadler M."/>
            <person name="Zhang X."/>
            <person name="Liu X."/>
        </authorList>
    </citation>
    <scope>NUCLEOTIDE SEQUENCE [LARGE SCALE GENOMIC DNA]</scope>
    <source>
        <strain evidence="4">W106-1 / CGMCC3.15140</strain>
    </source>
</reference>
<feature type="transmembrane region" description="Helical" evidence="1">
    <location>
        <begin position="21"/>
        <end position="42"/>
    </location>
</feature>
<feature type="transmembrane region" description="Helical" evidence="1">
    <location>
        <begin position="70"/>
        <end position="90"/>
    </location>
</feature>
<evidence type="ECO:0000256" key="1">
    <source>
        <dbReference type="SAM" id="Phobius"/>
    </source>
</evidence>
<keyword evidence="4" id="KW-1185">Reference proteome</keyword>
<dbReference type="AlphaFoldDB" id="W3X5J1"/>
<organism evidence="3 4">
    <name type="scientific">Pestalotiopsis fici (strain W106-1 / CGMCC3.15140)</name>
    <dbReference type="NCBI Taxonomy" id="1229662"/>
    <lineage>
        <taxon>Eukaryota</taxon>
        <taxon>Fungi</taxon>
        <taxon>Dikarya</taxon>
        <taxon>Ascomycota</taxon>
        <taxon>Pezizomycotina</taxon>
        <taxon>Sordariomycetes</taxon>
        <taxon>Xylariomycetidae</taxon>
        <taxon>Amphisphaeriales</taxon>
        <taxon>Sporocadaceae</taxon>
        <taxon>Pestalotiopsis</taxon>
    </lineage>
</organism>
<dbReference type="RefSeq" id="XP_007833089.1">
    <property type="nucleotide sequence ID" value="XM_007834898.1"/>
</dbReference>
<evidence type="ECO:0000259" key="2">
    <source>
        <dbReference type="Pfam" id="PF20163"/>
    </source>
</evidence>
<keyword evidence="1" id="KW-0472">Membrane</keyword>
<feature type="transmembrane region" description="Helical" evidence="1">
    <location>
        <begin position="129"/>
        <end position="146"/>
    </location>
</feature>
<dbReference type="Proteomes" id="UP000030651">
    <property type="component" value="Unassembled WGS sequence"/>
</dbReference>
<feature type="domain" description="DUF6536" evidence="2">
    <location>
        <begin position="16"/>
        <end position="169"/>
    </location>
</feature>
<protein>
    <recommendedName>
        <fullName evidence="2">DUF6536 domain-containing protein</fullName>
    </recommendedName>
</protein>
<evidence type="ECO:0000313" key="3">
    <source>
        <dbReference type="EMBL" id="ETS81315.1"/>
    </source>
</evidence>
<sequence length="820" mass="90758">MPIWKGFPPRLGDLNWRQATAINTTITSIAAVIFVPLLLAAWTKAGGIDKTLMFFSGGCDTGSASRLNVVLHLGINIFSTALLASSNFFMQILNAPSREEVVKAHGLGSWLDIGVLSSRNAFRVSRFKTASWIIFFLSSLPIHLLFNSAIFQTDNRGAFYHLTIANEAFIHGGQYFGPGASLTMPSGDLDAKIDWLVWDYPQVSMDDYRDPKSAISANISLAAAHAAGWNKVSAAECRDTYSVNGCSGIRTNRDLVVVIDKAEGWETGAIFDMSFNEVESWNSIVPPNQTNNLWFSTRCLMGADLAGGTLACHNACNNSLSFAPEDTGDSYNITFLPRLTFQNTSIYRGLHLDPLPVRYCLQEAFETECQLGLSITLLFAVTFCILVKLLQCLIVIKYLDTSESLVTLGDAVAAFIARPDPYTAGYCTMQRRDAAQWEIQESHEKWQRTSRRVGSTLSSMHWLVTYAVFFICASTAVAFLIVMTNKHLGLQGTITPSDSNPLLSTSVAKSFLSGVLAVNSPQLMLSFCYVLYNNLFTKMQMGREWAALSRSYKGLRVSDPRGHQYATYRLQLPYRYSIALIIGSMILHWMLSNTFYIVIVQGDYFNPIKSISIHDDSVGPERSIAFGYSSTTLLVCLVIFIASILVPIVVALSRLPGNTTVVGSESLAISAACHVSTKSKTKQGLSYENGPWEVLNGSMENIESARQSLIPTTCGTADMEPGYEMVMMDSADCTADAESQRMHLEGHARLPAQETNHWMAKSLEDQQRLLISQGRIKWGEVTMPVEWYAHYEELPEPVRHLSFGLEGDEVQEPEDGQWYA</sequence>
<feature type="transmembrane region" description="Helical" evidence="1">
    <location>
        <begin position="578"/>
        <end position="599"/>
    </location>
</feature>
<gene>
    <name evidence="3" type="ORF">PFICI_06317</name>
</gene>
<evidence type="ECO:0000313" key="4">
    <source>
        <dbReference type="Proteomes" id="UP000030651"/>
    </source>
</evidence>
<dbReference type="EMBL" id="KI912112">
    <property type="protein sequence ID" value="ETS81315.1"/>
    <property type="molecule type" value="Genomic_DNA"/>
</dbReference>
<dbReference type="OrthoDB" id="5429634at2759"/>
<dbReference type="PANTHER" id="PTHR35395:SF1">
    <property type="entry name" value="DUF6536 DOMAIN-CONTAINING PROTEIN"/>
    <property type="match status" value="1"/>
</dbReference>
<keyword evidence="1" id="KW-0812">Transmembrane</keyword>
<dbReference type="PANTHER" id="PTHR35395">
    <property type="entry name" value="DUF6536 DOMAIN-CONTAINING PROTEIN"/>
    <property type="match status" value="1"/>
</dbReference>
<dbReference type="HOGENOM" id="CLU_010112_1_0_1"/>
<name>W3X5J1_PESFW</name>
<dbReference type="eggNOG" id="ENOG502RYAY">
    <property type="taxonomic scope" value="Eukaryota"/>
</dbReference>
<dbReference type="InterPro" id="IPR046623">
    <property type="entry name" value="DUF6536"/>
</dbReference>
<dbReference type="OMA" id="NEVESWN"/>
<feature type="transmembrane region" description="Helical" evidence="1">
    <location>
        <begin position="371"/>
        <end position="396"/>
    </location>
</feature>
<keyword evidence="1" id="KW-1133">Transmembrane helix</keyword>
<proteinExistence type="predicted"/>
<feature type="transmembrane region" description="Helical" evidence="1">
    <location>
        <begin position="632"/>
        <end position="652"/>
    </location>
</feature>
<dbReference type="STRING" id="1229662.W3X5J1"/>
<dbReference type="GeneID" id="19271330"/>
<accession>W3X5J1</accession>
<dbReference type="InParanoid" id="W3X5J1"/>
<feature type="transmembrane region" description="Helical" evidence="1">
    <location>
        <begin position="460"/>
        <end position="483"/>
    </location>
</feature>
<dbReference type="KEGG" id="pfy:PFICI_06317"/>
<dbReference type="Pfam" id="PF20163">
    <property type="entry name" value="DUF6536"/>
    <property type="match status" value="1"/>
</dbReference>